<dbReference type="PIRSF" id="PIRSF001529">
    <property type="entry name" value="Ser-tRNA-synth_IIa"/>
    <property type="match status" value="1"/>
</dbReference>
<comment type="catalytic activity">
    <reaction evidence="10 12">
        <text>tRNA(Sec) + L-serine + ATP = L-seryl-tRNA(Sec) + AMP + diphosphate + H(+)</text>
        <dbReference type="Rhea" id="RHEA:42580"/>
        <dbReference type="Rhea" id="RHEA-COMP:9742"/>
        <dbReference type="Rhea" id="RHEA-COMP:10128"/>
        <dbReference type="ChEBI" id="CHEBI:15378"/>
        <dbReference type="ChEBI" id="CHEBI:30616"/>
        <dbReference type="ChEBI" id="CHEBI:33019"/>
        <dbReference type="ChEBI" id="CHEBI:33384"/>
        <dbReference type="ChEBI" id="CHEBI:78442"/>
        <dbReference type="ChEBI" id="CHEBI:78533"/>
        <dbReference type="ChEBI" id="CHEBI:456215"/>
        <dbReference type="EC" id="6.1.1.11"/>
    </reaction>
</comment>
<evidence type="ECO:0000256" key="13">
    <source>
        <dbReference type="SAM" id="Coils"/>
    </source>
</evidence>
<dbReference type="PRINTS" id="PR00981">
    <property type="entry name" value="TRNASYNTHSER"/>
</dbReference>
<protein>
    <recommendedName>
        <fullName evidence="12">Serine--tRNA ligase</fullName>
        <ecNumber evidence="12">6.1.1.11</ecNumber>
    </recommendedName>
    <alternativeName>
        <fullName evidence="12">Seryl-tRNA synthetase</fullName>
        <shortName evidence="12">SerRS</shortName>
    </alternativeName>
    <alternativeName>
        <fullName evidence="12">Seryl-tRNA(Ser/Sec) synthetase</fullName>
    </alternativeName>
</protein>
<evidence type="ECO:0000313" key="15">
    <source>
        <dbReference type="EMBL" id="GLH69670.1"/>
    </source>
</evidence>
<comment type="pathway">
    <text evidence="2 12">Aminoacyl-tRNA biosynthesis; selenocysteinyl-tRNA(Sec) biosynthesis; L-seryl-tRNA(Sec) from L-serine and tRNA(Sec): step 1/1.</text>
</comment>
<feature type="coiled-coil region" evidence="13">
    <location>
        <begin position="30"/>
        <end position="67"/>
    </location>
</feature>
<comment type="subunit">
    <text evidence="12">Homodimer. The tRNA molecule binds across the dimer.</text>
</comment>
<dbReference type="InterPro" id="IPR015866">
    <property type="entry name" value="Ser-tRNA-synth_1_N"/>
</dbReference>
<feature type="binding site" evidence="12">
    <location>
        <position position="285"/>
    </location>
    <ligand>
        <name>L-serine</name>
        <dbReference type="ChEBI" id="CHEBI:33384"/>
    </ligand>
</feature>
<dbReference type="Proteomes" id="UP001165089">
    <property type="component" value="Unassembled WGS sequence"/>
</dbReference>
<keyword evidence="7 12" id="KW-0067">ATP-binding</keyword>
<name>A0ABQ5Q4I5_9BACT</name>
<dbReference type="InterPro" id="IPR033729">
    <property type="entry name" value="SerRS_core"/>
</dbReference>
<evidence type="ECO:0000313" key="16">
    <source>
        <dbReference type="Proteomes" id="UP001165089"/>
    </source>
</evidence>
<dbReference type="InterPro" id="IPR002317">
    <property type="entry name" value="Ser-tRNA-ligase_type_1"/>
</dbReference>
<keyword evidence="13" id="KW-0175">Coiled coil</keyword>
<dbReference type="Gene3D" id="1.10.287.40">
    <property type="entry name" value="Serine-tRNA synthetase, tRNA binding domain"/>
    <property type="match status" value="1"/>
</dbReference>
<evidence type="ECO:0000256" key="9">
    <source>
        <dbReference type="ARBA" id="ARBA00023146"/>
    </source>
</evidence>
<feature type="domain" description="Aminoacyl-transfer RNA synthetases class-II family profile" evidence="14">
    <location>
        <begin position="137"/>
        <end position="409"/>
    </location>
</feature>
<comment type="domain">
    <text evidence="12">Consists of two distinct domains, a catalytic core and a N-terminal extension that is involved in tRNA binding.</text>
</comment>
<evidence type="ECO:0000256" key="3">
    <source>
        <dbReference type="ARBA" id="ARBA00010728"/>
    </source>
</evidence>
<evidence type="ECO:0000256" key="4">
    <source>
        <dbReference type="ARBA" id="ARBA00022490"/>
    </source>
</evidence>
<dbReference type="InterPro" id="IPR045864">
    <property type="entry name" value="aa-tRNA-synth_II/BPL/LPL"/>
</dbReference>
<dbReference type="HAMAP" id="MF_00176">
    <property type="entry name" value="Ser_tRNA_synth_type1"/>
    <property type="match status" value="1"/>
</dbReference>
<dbReference type="Pfam" id="PF02403">
    <property type="entry name" value="Seryl_tRNA_N"/>
    <property type="match status" value="1"/>
</dbReference>
<keyword evidence="6 12" id="KW-0547">Nucleotide-binding</keyword>
<comment type="caution">
    <text evidence="15">The sequence shown here is derived from an EMBL/GenBank/DDBJ whole genome shotgun (WGS) entry which is preliminary data.</text>
</comment>
<dbReference type="InterPro" id="IPR002314">
    <property type="entry name" value="aa-tRNA-synt_IIb"/>
</dbReference>
<comment type="function">
    <text evidence="12">Catalyzes the attachment of serine to tRNA(Ser). Is also able to aminoacylate tRNA(Sec) with serine, to form the misacylated tRNA L-seryl-tRNA(Sec), which will be further converted into selenocysteinyl-tRNA(Sec).</text>
</comment>
<keyword evidence="4 12" id="KW-0963">Cytoplasm</keyword>
<evidence type="ECO:0000256" key="5">
    <source>
        <dbReference type="ARBA" id="ARBA00022598"/>
    </source>
</evidence>
<dbReference type="Gene3D" id="3.30.930.10">
    <property type="entry name" value="Bira Bifunctional Protein, Domain 2"/>
    <property type="match status" value="1"/>
</dbReference>
<dbReference type="EC" id="6.1.1.11" evidence="12"/>
<organism evidence="15 16">
    <name type="scientific">Geothrix rubra</name>
    <dbReference type="NCBI Taxonomy" id="2927977"/>
    <lineage>
        <taxon>Bacteria</taxon>
        <taxon>Pseudomonadati</taxon>
        <taxon>Acidobacteriota</taxon>
        <taxon>Holophagae</taxon>
        <taxon>Holophagales</taxon>
        <taxon>Holophagaceae</taxon>
        <taxon>Geothrix</taxon>
    </lineage>
</organism>
<dbReference type="NCBIfam" id="TIGR00414">
    <property type="entry name" value="serS"/>
    <property type="match status" value="1"/>
</dbReference>
<dbReference type="PANTHER" id="PTHR43697">
    <property type="entry name" value="SERYL-TRNA SYNTHETASE"/>
    <property type="match status" value="1"/>
</dbReference>
<keyword evidence="5 12" id="KW-0436">Ligase</keyword>
<comment type="caution">
    <text evidence="12">Lacks conserved residue(s) required for the propagation of feature annotation.</text>
</comment>
<dbReference type="SUPFAM" id="SSF46589">
    <property type="entry name" value="tRNA-binding arm"/>
    <property type="match status" value="1"/>
</dbReference>
<feature type="binding site" evidence="12">
    <location>
        <position position="384"/>
    </location>
    <ligand>
        <name>L-serine</name>
        <dbReference type="ChEBI" id="CHEBI:33384"/>
    </ligand>
</feature>
<dbReference type="PROSITE" id="PS50862">
    <property type="entry name" value="AA_TRNA_LIGASE_II"/>
    <property type="match status" value="1"/>
</dbReference>
<evidence type="ECO:0000256" key="8">
    <source>
        <dbReference type="ARBA" id="ARBA00022917"/>
    </source>
</evidence>
<evidence type="ECO:0000256" key="11">
    <source>
        <dbReference type="ARBA" id="ARBA00048823"/>
    </source>
</evidence>
<dbReference type="Pfam" id="PF00587">
    <property type="entry name" value="tRNA-synt_2b"/>
    <property type="match status" value="1"/>
</dbReference>
<sequence>MLDANLLRNDLDAVAARLADRGYVLDVAAYRSLDERRRAVLQEAEALKAERNRVSEEVGRLKRAKENADALIAQQREVGDKLKALEGAEREAEAAFRDFLAGLPNLPHASVPAGKDEHANVEVKRWGQVPAIEKPLDHVELGTKLGILDLDRAAKLSGARFAVLKGLGAKLERALIAFMLDRQAAAGYEEVIPPYLVNADSMYGTGQLPKFEQDLFKTSRGDGAPLYLIPTAEVPVTNLYRDEILAAEMLPLRHCAFTPCFRSEAGSYGKDTKGIIRQHQFHKVELVAFAAPDQAEAELERLTSNAEAILEALGLPYRRVLLCTGDMGFSSQKTYDLEVWLPSQATYREISSCSWFGDFQARRANIRFRPKDGKPAFLHTLNGSGLAVGRTWVAILENCQQPDGSIRVPEALRPYLGGLEVIR</sequence>
<keyword evidence="9 12" id="KW-0030">Aminoacyl-tRNA synthetase</keyword>
<dbReference type="SUPFAM" id="SSF55681">
    <property type="entry name" value="Class II aaRS and biotin synthetases"/>
    <property type="match status" value="1"/>
</dbReference>
<dbReference type="InterPro" id="IPR042103">
    <property type="entry name" value="SerRS_1_N_sf"/>
</dbReference>
<evidence type="ECO:0000259" key="14">
    <source>
        <dbReference type="PROSITE" id="PS50862"/>
    </source>
</evidence>
<dbReference type="RefSeq" id="WP_285723684.1">
    <property type="nucleotide sequence ID" value="NZ_BSDD01000002.1"/>
</dbReference>
<comment type="catalytic activity">
    <reaction evidence="11 12">
        <text>tRNA(Ser) + L-serine + ATP = L-seryl-tRNA(Ser) + AMP + diphosphate + H(+)</text>
        <dbReference type="Rhea" id="RHEA:12292"/>
        <dbReference type="Rhea" id="RHEA-COMP:9669"/>
        <dbReference type="Rhea" id="RHEA-COMP:9703"/>
        <dbReference type="ChEBI" id="CHEBI:15378"/>
        <dbReference type="ChEBI" id="CHEBI:30616"/>
        <dbReference type="ChEBI" id="CHEBI:33019"/>
        <dbReference type="ChEBI" id="CHEBI:33384"/>
        <dbReference type="ChEBI" id="CHEBI:78442"/>
        <dbReference type="ChEBI" id="CHEBI:78533"/>
        <dbReference type="ChEBI" id="CHEBI:456215"/>
        <dbReference type="EC" id="6.1.1.11"/>
    </reaction>
</comment>
<keyword evidence="16" id="KW-1185">Reference proteome</keyword>
<keyword evidence="8 12" id="KW-0648">Protein biosynthesis</keyword>
<comment type="subcellular location">
    <subcellularLocation>
        <location evidence="1 12">Cytoplasm</location>
    </subcellularLocation>
</comment>
<dbReference type="InterPro" id="IPR006195">
    <property type="entry name" value="aa-tRNA-synth_II"/>
</dbReference>
<evidence type="ECO:0000256" key="1">
    <source>
        <dbReference type="ARBA" id="ARBA00004496"/>
    </source>
</evidence>
<evidence type="ECO:0000256" key="10">
    <source>
        <dbReference type="ARBA" id="ARBA00047929"/>
    </source>
</evidence>
<feature type="binding site" evidence="12">
    <location>
        <begin position="231"/>
        <end position="233"/>
    </location>
    <ligand>
        <name>L-serine</name>
        <dbReference type="ChEBI" id="CHEBI:33384"/>
    </ligand>
</feature>
<evidence type="ECO:0000256" key="6">
    <source>
        <dbReference type="ARBA" id="ARBA00022741"/>
    </source>
</evidence>
<dbReference type="GO" id="GO:0016874">
    <property type="term" value="F:ligase activity"/>
    <property type="evidence" value="ECO:0007669"/>
    <property type="project" value="UniProtKB-KW"/>
</dbReference>
<evidence type="ECO:0000256" key="12">
    <source>
        <dbReference type="HAMAP-Rule" id="MF_00176"/>
    </source>
</evidence>
<reference evidence="15 16" key="1">
    <citation type="journal article" date="2023" name="Antonie Van Leeuwenhoek">
        <title>Mesoterricola silvestris gen. nov., sp. nov., Mesoterricola sediminis sp. nov., Geothrix oryzae sp. nov., Geothrix edaphica sp. nov., Geothrix rubra sp. nov., and Geothrix limicola sp. nov., six novel members of Acidobacteriota isolated from soils.</title>
        <authorList>
            <person name="Itoh H."/>
            <person name="Sugisawa Y."/>
            <person name="Mise K."/>
            <person name="Xu Z."/>
            <person name="Kuniyasu M."/>
            <person name="Ushijima N."/>
            <person name="Kawano K."/>
            <person name="Kobayashi E."/>
            <person name="Shiratori Y."/>
            <person name="Masuda Y."/>
            <person name="Senoo K."/>
        </authorList>
    </citation>
    <scope>NUCLEOTIDE SEQUENCE [LARGE SCALE GENOMIC DNA]</scope>
    <source>
        <strain evidence="15 16">Red803</strain>
    </source>
</reference>
<comment type="similarity">
    <text evidence="3 12">Belongs to the class-II aminoacyl-tRNA synthetase family. Type-1 seryl-tRNA synthetase subfamily.</text>
</comment>
<proteinExistence type="inferred from homology"/>
<feature type="binding site" evidence="12">
    <location>
        <begin position="349"/>
        <end position="352"/>
    </location>
    <ligand>
        <name>ATP</name>
        <dbReference type="ChEBI" id="CHEBI:30616"/>
    </ligand>
</feature>
<gene>
    <name evidence="12" type="primary">serS</name>
    <name evidence="15" type="ORF">GETHPA_12030</name>
</gene>
<dbReference type="CDD" id="cd00770">
    <property type="entry name" value="SerRS_core"/>
    <property type="match status" value="1"/>
</dbReference>
<dbReference type="InterPro" id="IPR010978">
    <property type="entry name" value="tRNA-bd_arm"/>
</dbReference>
<dbReference type="PANTHER" id="PTHR43697:SF1">
    <property type="entry name" value="SERINE--TRNA LIGASE"/>
    <property type="match status" value="1"/>
</dbReference>
<dbReference type="EMBL" id="BSDD01000002">
    <property type="protein sequence ID" value="GLH69670.1"/>
    <property type="molecule type" value="Genomic_DNA"/>
</dbReference>
<feature type="binding site" evidence="12">
    <location>
        <begin position="262"/>
        <end position="264"/>
    </location>
    <ligand>
        <name>ATP</name>
        <dbReference type="ChEBI" id="CHEBI:30616"/>
    </ligand>
</feature>
<accession>A0ABQ5Q4I5</accession>
<evidence type="ECO:0000256" key="2">
    <source>
        <dbReference type="ARBA" id="ARBA00005045"/>
    </source>
</evidence>
<evidence type="ECO:0000256" key="7">
    <source>
        <dbReference type="ARBA" id="ARBA00022840"/>
    </source>
</evidence>